<dbReference type="EC" id="4.2.1.136" evidence="19"/>
<keyword evidence="9 18" id="KW-0630">Potassium</keyword>
<dbReference type="GO" id="GO:0052856">
    <property type="term" value="F:NAD(P)HX epimerase activity"/>
    <property type="evidence" value="ECO:0007669"/>
    <property type="project" value="UniProtKB-UniRule"/>
</dbReference>
<evidence type="ECO:0000256" key="10">
    <source>
        <dbReference type="ARBA" id="ARBA00023027"/>
    </source>
</evidence>
<dbReference type="Proteomes" id="UP000008190">
    <property type="component" value="Chromosome"/>
</dbReference>
<evidence type="ECO:0000259" key="21">
    <source>
        <dbReference type="PROSITE" id="PS51385"/>
    </source>
</evidence>
<dbReference type="KEGG" id="ncy:NOCYR_5036"/>
<comment type="similarity">
    <text evidence="3 19">In the N-terminal section; belongs to the NnrE/AIBP family.</text>
</comment>
<feature type="binding site" evidence="18">
    <location>
        <position position="168"/>
    </location>
    <ligand>
        <name>(6S)-NADPHX</name>
        <dbReference type="ChEBI" id="CHEBI:64076"/>
    </ligand>
</feature>
<feature type="binding site" evidence="18">
    <location>
        <begin position="72"/>
        <end position="76"/>
    </location>
    <ligand>
        <name>(6S)-NADPHX</name>
        <dbReference type="ChEBI" id="CHEBI:64076"/>
    </ligand>
</feature>
<dbReference type="Gene3D" id="3.40.1190.20">
    <property type="match status" value="1"/>
</dbReference>
<name>H6R473_NOCCG</name>
<comment type="cofactor">
    <cofactor evidence="17">
        <name>Mg(2+)</name>
        <dbReference type="ChEBI" id="CHEBI:18420"/>
    </cofactor>
</comment>
<dbReference type="GO" id="GO:0046872">
    <property type="term" value="F:metal ion binding"/>
    <property type="evidence" value="ECO:0007669"/>
    <property type="project" value="UniProtKB-UniRule"/>
</dbReference>
<keyword evidence="6 17" id="KW-0547">Nucleotide-binding</keyword>
<dbReference type="EC" id="5.1.99.6" evidence="19"/>
<keyword evidence="22" id="KW-0808">Transferase</keyword>
<comment type="function">
    <text evidence="18">Catalyzes the epimerization of the S- and R-forms of NAD(P)HX, a damaged form of NAD(P)H that is a result of enzymatic or heat-dependent hydration. This is a prerequisite for the S-specific NAD(P)H-hydrate dehydratase to allow the repair of both epimers of NAD(P)HX.</text>
</comment>
<evidence type="ECO:0000256" key="6">
    <source>
        <dbReference type="ARBA" id="ARBA00022741"/>
    </source>
</evidence>
<dbReference type="SUPFAM" id="SSF53613">
    <property type="entry name" value="Ribokinase-like"/>
    <property type="match status" value="1"/>
</dbReference>
<feature type="domain" description="YjeF N-terminal" evidence="21">
    <location>
        <begin position="1"/>
        <end position="225"/>
    </location>
</feature>
<evidence type="ECO:0000256" key="12">
    <source>
        <dbReference type="ARBA" id="ARBA00023239"/>
    </source>
</evidence>
<dbReference type="PROSITE" id="PS51385">
    <property type="entry name" value="YJEF_N"/>
    <property type="match status" value="1"/>
</dbReference>
<dbReference type="GO" id="GO:0016301">
    <property type="term" value="F:kinase activity"/>
    <property type="evidence" value="ECO:0007669"/>
    <property type="project" value="UniProtKB-KW"/>
</dbReference>
<dbReference type="Pfam" id="PF03853">
    <property type="entry name" value="YjeF_N"/>
    <property type="match status" value="1"/>
</dbReference>
<accession>H6R473</accession>
<comment type="similarity">
    <text evidence="18">Belongs to the NnrE/AIBP family.</text>
</comment>
<dbReference type="GO" id="GO:0005524">
    <property type="term" value="F:ATP binding"/>
    <property type="evidence" value="ECO:0007669"/>
    <property type="project" value="UniProtKB-UniRule"/>
</dbReference>
<evidence type="ECO:0000256" key="13">
    <source>
        <dbReference type="ARBA" id="ARBA00023268"/>
    </source>
</evidence>
<comment type="catalytic activity">
    <reaction evidence="2 18 19">
        <text>(6R)-NADPHX = (6S)-NADPHX</text>
        <dbReference type="Rhea" id="RHEA:32227"/>
        <dbReference type="ChEBI" id="CHEBI:64076"/>
        <dbReference type="ChEBI" id="CHEBI:64077"/>
        <dbReference type="EC" id="5.1.99.6"/>
    </reaction>
</comment>
<comment type="similarity">
    <text evidence="17">Belongs to the NnrD/CARKD family.</text>
</comment>
<dbReference type="PROSITE" id="PS51383">
    <property type="entry name" value="YJEF_C_3"/>
    <property type="match status" value="1"/>
</dbReference>
<dbReference type="STRING" id="1127134.NOCYR_5036"/>
<dbReference type="eggNOG" id="COG0063">
    <property type="taxonomic scope" value="Bacteria"/>
</dbReference>
<evidence type="ECO:0000256" key="18">
    <source>
        <dbReference type="HAMAP-Rule" id="MF_01966"/>
    </source>
</evidence>
<feature type="binding site" evidence="18">
    <location>
        <position position="136"/>
    </location>
    <ligand>
        <name>K(+)</name>
        <dbReference type="ChEBI" id="CHEBI:29103"/>
    </ligand>
</feature>
<dbReference type="InterPro" id="IPR000631">
    <property type="entry name" value="CARKD"/>
</dbReference>
<reference evidence="22 23" key="1">
    <citation type="journal article" date="2012" name="J. Bacteriol.">
        <title>Genome sequence of the human- and animal-pathogenic strain Nocardia cyriacigeorgica GUH-2.</title>
        <authorList>
            <person name="Zoropogui A."/>
            <person name="Pujic P."/>
            <person name="Normand P."/>
            <person name="Barbe V."/>
            <person name="Beaman B."/>
            <person name="Beaman L."/>
            <person name="Boiron P."/>
            <person name="Colinon C."/>
            <person name="Deredjian A."/>
            <person name="Graindorge A."/>
            <person name="Mangenot S."/>
            <person name="Nazaret S."/>
            <person name="Neto M."/>
            <person name="Petit S."/>
            <person name="Roche D."/>
            <person name="Vallenet D."/>
            <person name="Rodriguez-Nava V."/>
            <person name="Richard Y."/>
            <person name="Cournoyer B."/>
            <person name="Blaha D."/>
        </authorList>
    </citation>
    <scope>NUCLEOTIDE SEQUENCE [LARGE SCALE GENOMIC DNA]</scope>
    <source>
        <strain evidence="22 23">GUH-2</strain>
    </source>
</reference>
<dbReference type="AlphaFoldDB" id="H6R473"/>
<comment type="caution">
    <text evidence="18">Lacks conserved residue(s) required for the propagation of feature annotation.</text>
</comment>
<dbReference type="GO" id="GO:0046496">
    <property type="term" value="P:nicotinamide nucleotide metabolic process"/>
    <property type="evidence" value="ECO:0007669"/>
    <property type="project" value="UniProtKB-UniRule"/>
</dbReference>
<keyword evidence="10 17" id="KW-0520">NAD</keyword>
<sequence length="516" mass="52821">MMGIEQASAESCWAYPGRDVQVAVAKELETGRPDRLLRKAAAGLATIVANELERRYGAVYGRRVTMLVGSGNNGADALLAGIRLRRRGVRVDALLTGATAYEPGVRQLLSARGRVIPGADVGAGKMSLRTADLILDGIVGESGQGSLRGAAAELVAAIPPGTPVIAVDLPSGVDPDTGEIHGPHVRADLTVTFGAWKGCLLLPPGAHAAGKLEFVSVGLPQFEAGPTVRRLGADDLAARWPVPPRVAHKYTRGVLGIVAGSDRYPGAAVLAVQGAVESGAAGIARFIGPDSVTAQVLSAVPEAVPGIGRVQAWLLGSGVEDDPLQDKAIDEALSSGLPCVVDAGALEACVRRRLDGERPSNADRVLLTPHAGELARMMGWLGRPTERTEVEARPLHYGRELARALEVTVLVKGPTTIIVGPRGVVASQAEAPPWLATAGAGDILAGIAGALMAAGLDALDAGELAAFVHGRAAMIAHLARGGGPLTARAVGQALPTVVGELLGAPPISSATPLPPR</sequence>
<evidence type="ECO:0000256" key="16">
    <source>
        <dbReference type="ARBA" id="ARBA00049209"/>
    </source>
</evidence>
<dbReference type="GO" id="GO:0110051">
    <property type="term" value="P:metabolite repair"/>
    <property type="evidence" value="ECO:0007669"/>
    <property type="project" value="TreeGrafter"/>
</dbReference>
<feature type="binding site" evidence="17">
    <location>
        <position position="370"/>
    </location>
    <ligand>
        <name>(6S)-NADPHX</name>
        <dbReference type="ChEBI" id="CHEBI:64076"/>
    </ligand>
</feature>
<evidence type="ECO:0000256" key="8">
    <source>
        <dbReference type="ARBA" id="ARBA00022857"/>
    </source>
</evidence>
<evidence type="ECO:0000313" key="22">
    <source>
        <dbReference type="EMBL" id="CCF65787.1"/>
    </source>
</evidence>
<comment type="subunit">
    <text evidence="17">Homotetramer.</text>
</comment>
<comment type="catalytic activity">
    <reaction evidence="16 17 19">
        <text>(6S)-NADPHX + ADP = AMP + phosphate + NADPH + H(+)</text>
        <dbReference type="Rhea" id="RHEA:32235"/>
        <dbReference type="ChEBI" id="CHEBI:15378"/>
        <dbReference type="ChEBI" id="CHEBI:43474"/>
        <dbReference type="ChEBI" id="CHEBI:57783"/>
        <dbReference type="ChEBI" id="CHEBI:64076"/>
        <dbReference type="ChEBI" id="CHEBI:456215"/>
        <dbReference type="ChEBI" id="CHEBI:456216"/>
        <dbReference type="EC" id="4.2.1.136"/>
    </reaction>
</comment>
<dbReference type="SUPFAM" id="SSF64153">
    <property type="entry name" value="YjeF N-terminal domain-like"/>
    <property type="match status" value="1"/>
</dbReference>
<keyword evidence="12 17" id="KW-0456">Lyase</keyword>
<dbReference type="EMBL" id="FO082843">
    <property type="protein sequence ID" value="CCF65787.1"/>
    <property type="molecule type" value="Genomic_DNA"/>
</dbReference>
<dbReference type="InterPro" id="IPR004443">
    <property type="entry name" value="YjeF_N_dom"/>
</dbReference>
<keyword evidence="8 17" id="KW-0521">NADP</keyword>
<dbReference type="InterPro" id="IPR036652">
    <property type="entry name" value="YjeF_N_dom_sf"/>
</dbReference>
<keyword evidence="22" id="KW-0418">Kinase</keyword>
<feature type="binding site" evidence="18">
    <location>
        <position position="171"/>
    </location>
    <ligand>
        <name>K(+)</name>
        <dbReference type="ChEBI" id="CHEBI:29103"/>
    </ligand>
</feature>
<dbReference type="GO" id="GO:0052855">
    <property type="term" value="F:ADP-dependent NAD(P)H-hydrate dehydratase activity"/>
    <property type="evidence" value="ECO:0007669"/>
    <property type="project" value="UniProtKB-UniRule"/>
</dbReference>
<feature type="domain" description="YjeF C-terminal" evidence="20">
    <location>
        <begin position="232"/>
        <end position="501"/>
    </location>
</feature>
<feature type="binding site" evidence="17">
    <location>
        <position position="441"/>
    </location>
    <ligand>
        <name>AMP</name>
        <dbReference type="ChEBI" id="CHEBI:456215"/>
    </ligand>
</feature>
<comment type="cofactor">
    <cofactor evidence="18 19">
        <name>K(+)</name>
        <dbReference type="ChEBI" id="CHEBI:29103"/>
    </cofactor>
    <text evidence="18 19">Binds 1 potassium ion per subunit.</text>
</comment>
<feature type="binding site" evidence="17">
    <location>
        <position position="442"/>
    </location>
    <ligand>
        <name>(6S)-NADPHX</name>
        <dbReference type="ChEBI" id="CHEBI:64076"/>
    </ligand>
</feature>
<organism evidence="22 23">
    <name type="scientific">Nocardia cyriacigeorgica (strain GUH-2)</name>
    <dbReference type="NCBI Taxonomy" id="1127134"/>
    <lineage>
        <taxon>Bacteria</taxon>
        <taxon>Bacillati</taxon>
        <taxon>Actinomycetota</taxon>
        <taxon>Actinomycetes</taxon>
        <taxon>Mycobacteriales</taxon>
        <taxon>Nocardiaceae</taxon>
        <taxon>Nocardia</taxon>
    </lineage>
</organism>
<comment type="function">
    <text evidence="17">Catalyzes the dehydration of the S-form of NAD(P)HX at the expense of ADP, which is converted to AMP. Together with NAD(P)HX epimerase, which catalyzes the epimerization of the S- and R-forms, the enzyme allows the repair of both epimers of NAD(P)HX, a damaged form of NAD(P)H that is a result of enzymatic or heat-dependent hydration.</text>
</comment>
<evidence type="ECO:0000259" key="20">
    <source>
        <dbReference type="PROSITE" id="PS51383"/>
    </source>
</evidence>
<dbReference type="PIRSF" id="PIRSF017184">
    <property type="entry name" value="Nnr"/>
    <property type="match status" value="1"/>
</dbReference>
<evidence type="ECO:0000256" key="14">
    <source>
        <dbReference type="ARBA" id="ARBA00025153"/>
    </source>
</evidence>
<keyword evidence="5 18" id="KW-0479">Metal-binding</keyword>
<comment type="similarity">
    <text evidence="4 19">In the C-terminal section; belongs to the NnrD/CARKD family.</text>
</comment>
<evidence type="ECO:0000256" key="9">
    <source>
        <dbReference type="ARBA" id="ARBA00022958"/>
    </source>
</evidence>
<dbReference type="PANTHER" id="PTHR12592">
    <property type="entry name" value="ATP-DEPENDENT (S)-NAD(P)H-HYDRATE DEHYDRATASE FAMILY MEMBER"/>
    <property type="match status" value="1"/>
</dbReference>
<feature type="binding site" evidence="17">
    <location>
        <position position="318"/>
    </location>
    <ligand>
        <name>(6S)-NADPHX</name>
        <dbReference type="ChEBI" id="CHEBI:64076"/>
    </ligand>
</feature>
<dbReference type="InterPro" id="IPR030677">
    <property type="entry name" value="Nnr"/>
</dbReference>
<evidence type="ECO:0000313" key="23">
    <source>
        <dbReference type="Proteomes" id="UP000008190"/>
    </source>
</evidence>
<feature type="binding site" evidence="17">
    <location>
        <begin position="412"/>
        <end position="416"/>
    </location>
    <ligand>
        <name>AMP</name>
        <dbReference type="ChEBI" id="CHEBI:456215"/>
    </ligand>
</feature>
<evidence type="ECO:0000256" key="1">
    <source>
        <dbReference type="ARBA" id="ARBA00000013"/>
    </source>
</evidence>
<keyword evidence="23" id="KW-1185">Reference proteome</keyword>
<protein>
    <recommendedName>
        <fullName evidence="19">Bifunctional NAD(P)H-hydrate repair enzyme</fullName>
    </recommendedName>
    <alternativeName>
        <fullName evidence="19">Nicotinamide nucleotide repair protein</fullName>
    </alternativeName>
    <domain>
        <recommendedName>
            <fullName evidence="19">ADP-dependent (S)-NAD(P)H-hydrate dehydratase</fullName>
            <ecNumber evidence="19">4.2.1.136</ecNumber>
        </recommendedName>
        <alternativeName>
            <fullName evidence="19">ADP-dependent NAD(P)HX dehydratase</fullName>
        </alternativeName>
    </domain>
    <domain>
        <recommendedName>
            <fullName evidence="19">NAD(P)H-hydrate epimerase</fullName>
            <ecNumber evidence="19">5.1.99.6</ecNumber>
        </recommendedName>
    </domain>
</protein>
<dbReference type="Pfam" id="PF01256">
    <property type="entry name" value="Carb_kinase"/>
    <property type="match status" value="1"/>
</dbReference>
<feature type="binding site" evidence="17">
    <location>
        <position position="267"/>
    </location>
    <ligand>
        <name>(6S)-NADPHX</name>
        <dbReference type="ChEBI" id="CHEBI:64076"/>
    </ligand>
</feature>
<evidence type="ECO:0000256" key="11">
    <source>
        <dbReference type="ARBA" id="ARBA00023235"/>
    </source>
</evidence>
<dbReference type="eggNOG" id="COG0062">
    <property type="taxonomic scope" value="Bacteria"/>
</dbReference>
<evidence type="ECO:0000256" key="7">
    <source>
        <dbReference type="ARBA" id="ARBA00022840"/>
    </source>
</evidence>
<evidence type="ECO:0000256" key="5">
    <source>
        <dbReference type="ARBA" id="ARBA00022723"/>
    </source>
</evidence>
<evidence type="ECO:0000256" key="3">
    <source>
        <dbReference type="ARBA" id="ARBA00006001"/>
    </source>
</evidence>
<gene>
    <name evidence="17" type="primary">nnrD</name>
    <name evidence="18" type="synonym">nnrE</name>
    <name evidence="22" type="ordered locus">NOCYR_5036</name>
</gene>
<evidence type="ECO:0000256" key="2">
    <source>
        <dbReference type="ARBA" id="ARBA00000909"/>
    </source>
</evidence>
<evidence type="ECO:0000256" key="17">
    <source>
        <dbReference type="HAMAP-Rule" id="MF_01965"/>
    </source>
</evidence>
<keyword evidence="7 17" id="KW-0067">ATP-binding</keyword>
<comment type="function">
    <text evidence="14 19">Bifunctional enzyme that catalyzes the epimerization of the S- and R-forms of NAD(P)HX and the dehydration of the S-form of NAD(P)HX at the expense of ADP, which is converted to AMP. This allows the repair of both epimers of NAD(P)HX, a damaged form of NAD(P)H that is a result of enzymatic or heat-dependent hydration.</text>
</comment>
<keyword evidence="11 18" id="KW-0413">Isomerase</keyword>
<feature type="binding site" evidence="18">
    <location>
        <position position="73"/>
    </location>
    <ligand>
        <name>K(+)</name>
        <dbReference type="ChEBI" id="CHEBI:29103"/>
    </ligand>
</feature>
<comment type="catalytic activity">
    <reaction evidence="1 18 19">
        <text>(6R)-NADHX = (6S)-NADHX</text>
        <dbReference type="Rhea" id="RHEA:32215"/>
        <dbReference type="ChEBI" id="CHEBI:64074"/>
        <dbReference type="ChEBI" id="CHEBI:64075"/>
        <dbReference type="EC" id="5.1.99.6"/>
    </reaction>
</comment>
<dbReference type="CDD" id="cd01171">
    <property type="entry name" value="YXKO-related"/>
    <property type="match status" value="1"/>
</dbReference>
<evidence type="ECO:0000256" key="4">
    <source>
        <dbReference type="ARBA" id="ARBA00009524"/>
    </source>
</evidence>
<proteinExistence type="inferred from homology"/>
<dbReference type="HAMAP" id="MF_01966">
    <property type="entry name" value="NADHX_epimerase"/>
    <property type="match status" value="1"/>
</dbReference>
<keyword evidence="13" id="KW-0511">Multifunctional enzyme</keyword>
<evidence type="ECO:0000256" key="19">
    <source>
        <dbReference type="PIRNR" id="PIRNR017184"/>
    </source>
</evidence>
<dbReference type="PANTHER" id="PTHR12592:SF0">
    <property type="entry name" value="ATP-DEPENDENT (S)-NAD(P)H-HYDRATE DEHYDRATASE"/>
    <property type="match status" value="1"/>
</dbReference>
<dbReference type="HOGENOM" id="CLU_024853_4_0_11"/>
<dbReference type="Gene3D" id="3.40.50.10260">
    <property type="entry name" value="YjeF N-terminal domain"/>
    <property type="match status" value="1"/>
</dbReference>
<dbReference type="InterPro" id="IPR029056">
    <property type="entry name" value="Ribokinase-like"/>
</dbReference>
<evidence type="ECO:0000256" key="15">
    <source>
        <dbReference type="ARBA" id="ARBA00048238"/>
    </source>
</evidence>
<dbReference type="HAMAP" id="MF_01965">
    <property type="entry name" value="NADHX_dehydratase"/>
    <property type="match status" value="1"/>
</dbReference>
<feature type="binding site" evidence="18">
    <location>
        <begin position="140"/>
        <end position="146"/>
    </location>
    <ligand>
        <name>(6S)-NADPHX</name>
        <dbReference type="ChEBI" id="CHEBI:64076"/>
    </ligand>
</feature>
<comment type="catalytic activity">
    <reaction evidence="15 17 19">
        <text>(6S)-NADHX + ADP = AMP + phosphate + NADH + H(+)</text>
        <dbReference type="Rhea" id="RHEA:32223"/>
        <dbReference type="ChEBI" id="CHEBI:15378"/>
        <dbReference type="ChEBI" id="CHEBI:43474"/>
        <dbReference type="ChEBI" id="CHEBI:57945"/>
        <dbReference type="ChEBI" id="CHEBI:64074"/>
        <dbReference type="ChEBI" id="CHEBI:456215"/>
        <dbReference type="ChEBI" id="CHEBI:456216"/>
        <dbReference type="EC" id="4.2.1.136"/>
    </reaction>
</comment>